<dbReference type="GO" id="GO:0005886">
    <property type="term" value="C:plasma membrane"/>
    <property type="evidence" value="ECO:0007669"/>
    <property type="project" value="UniProtKB-SubCell"/>
</dbReference>
<keyword evidence="2 7" id="KW-0813">Transport</keyword>
<keyword evidence="4 7" id="KW-0812">Transmembrane</keyword>
<keyword evidence="3" id="KW-1003">Cell membrane</keyword>
<organism evidence="9 10">
    <name type="scientific">Dorea formicigenerans</name>
    <dbReference type="NCBI Taxonomy" id="39486"/>
    <lineage>
        <taxon>Bacteria</taxon>
        <taxon>Bacillati</taxon>
        <taxon>Bacillota</taxon>
        <taxon>Clostridia</taxon>
        <taxon>Lachnospirales</taxon>
        <taxon>Lachnospiraceae</taxon>
        <taxon>Dorea</taxon>
    </lineage>
</organism>
<dbReference type="PROSITE" id="PS50928">
    <property type="entry name" value="ABC_TM1"/>
    <property type="match status" value="1"/>
</dbReference>
<evidence type="ECO:0000256" key="5">
    <source>
        <dbReference type="ARBA" id="ARBA00022989"/>
    </source>
</evidence>
<comment type="similarity">
    <text evidence="7">Belongs to the binding-protein-dependent transport system permease family.</text>
</comment>
<evidence type="ECO:0000256" key="3">
    <source>
        <dbReference type="ARBA" id="ARBA00022475"/>
    </source>
</evidence>
<dbReference type="CDD" id="cd06261">
    <property type="entry name" value="TM_PBP2"/>
    <property type="match status" value="1"/>
</dbReference>
<protein>
    <submittedName>
        <fullName evidence="9">ABC transporter permease subunit</fullName>
    </submittedName>
</protein>
<evidence type="ECO:0000256" key="4">
    <source>
        <dbReference type="ARBA" id="ARBA00022692"/>
    </source>
</evidence>
<gene>
    <name evidence="9" type="ORF">DWV67_13275</name>
</gene>
<name>A0A395XN85_9FIRM</name>
<dbReference type="InterPro" id="IPR035906">
    <property type="entry name" value="MetI-like_sf"/>
</dbReference>
<proteinExistence type="inferred from homology"/>
<feature type="transmembrane region" description="Helical" evidence="7">
    <location>
        <begin position="166"/>
        <end position="184"/>
    </location>
</feature>
<evidence type="ECO:0000256" key="6">
    <source>
        <dbReference type="ARBA" id="ARBA00023136"/>
    </source>
</evidence>
<evidence type="ECO:0000259" key="8">
    <source>
        <dbReference type="PROSITE" id="PS50928"/>
    </source>
</evidence>
<evidence type="ECO:0000313" key="9">
    <source>
        <dbReference type="EMBL" id="RGW50535.1"/>
    </source>
</evidence>
<keyword evidence="5 7" id="KW-1133">Transmembrane helix</keyword>
<feature type="transmembrane region" description="Helical" evidence="7">
    <location>
        <begin position="222"/>
        <end position="240"/>
    </location>
</feature>
<evidence type="ECO:0000313" key="10">
    <source>
        <dbReference type="Proteomes" id="UP000266376"/>
    </source>
</evidence>
<feature type="transmembrane region" description="Helical" evidence="7">
    <location>
        <begin position="121"/>
        <end position="145"/>
    </location>
</feature>
<dbReference type="AlphaFoldDB" id="A0A395XN85"/>
<dbReference type="InterPro" id="IPR000515">
    <property type="entry name" value="MetI-like"/>
</dbReference>
<dbReference type="PANTHER" id="PTHR30151">
    <property type="entry name" value="ALKANE SULFONATE ABC TRANSPORTER-RELATED, MEMBRANE SUBUNIT"/>
    <property type="match status" value="1"/>
</dbReference>
<dbReference type="Pfam" id="PF00528">
    <property type="entry name" value="BPD_transp_1"/>
    <property type="match status" value="1"/>
</dbReference>
<evidence type="ECO:0000256" key="2">
    <source>
        <dbReference type="ARBA" id="ARBA00022448"/>
    </source>
</evidence>
<dbReference type="GO" id="GO:0055085">
    <property type="term" value="P:transmembrane transport"/>
    <property type="evidence" value="ECO:0007669"/>
    <property type="project" value="InterPro"/>
</dbReference>
<feature type="domain" description="ABC transmembrane type-1" evidence="8">
    <location>
        <begin position="60"/>
        <end position="244"/>
    </location>
</feature>
<evidence type="ECO:0000256" key="7">
    <source>
        <dbReference type="RuleBase" id="RU363032"/>
    </source>
</evidence>
<dbReference type="Proteomes" id="UP000266376">
    <property type="component" value="Unassembled WGS sequence"/>
</dbReference>
<comment type="caution">
    <text evidence="9">The sequence shown here is derived from an EMBL/GenBank/DDBJ whole genome shotgun (WGS) entry which is preliminary data.</text>
</comment>
<keyword evidence="6 7" id="KW-0472">Membrane</keyword>
<dbReference type="EMBL" id="QSAJ01000040">
    <property type="protein sequence ID" value="RGW50535.1"/>
    <property type="molecule type" value="Genomic_DNA"/>
</dbReference>
<reference evidence="9 10" key="1">
    <citation type="submission" date="2018-08" db="EMBL/GenBank/DDBJ databases">
        <title>A genome reference for cultivated species of the human gut microbiota.</title>
        <authorList>
            <person name="Zou Y."/>
            <person name="Xue W."/>
            <person name="Luo G."/>
        </authorList>
    </citation>
    <scope>NUCLEOTIDE SEQUENCE [LARGE SCALE GENOMIC DNA]</scope>
    <source>
        <strain evidence="9 10">AF12-11</strain>
    </source>
</reference>
<sequence>MKKVVNFIKDYWITALICVGFVLLYKYISDHKLFSALMFPPLKGIWESFVEDRDVTVLNLVSSIKLLIPSVAITLAIALGLGVLVGMNSKLRKILHPIIYAFSCVPSILLSPFVVLLSPTFWWASVILIVYGTVWATLFATITGIQAIDKRYLDNAATLELKGMKRFFKVILPAASPSILSGFVNSLRSSFVMLVYAEMYGASHGLGFYVKRYSTLGLYQKVWGGFIFMVLVLVIVMTFFERIKNRMLKWTIN</sequence>
<feature type="transmembrane region" description="Helical" evidence="7">
    <location>
        <begin position="66"/>
        <end position="86"/>
    </location>
</feature>
<evidence type="ECO:0000256" key="1">
    <source>
        <dbReference type="ARBA" id="ARBA00004651"/>
    </source>
</evidence>
<accession>A0A395XN85</accession>
<dbReference type="SUPFAM" id="SSF161098">
    <property type="entry name" value="MetI-like"/>
    <property type="match status" value="1"/>
</dbReference>
<feature type="transmembrane region" description="Helical" evidence="7">
    <location>
        <begin position="98"/>
        <end position="115"/>
    </location>
</feature>
<feature type="transmembrane region" description="Helical" evidence="7">
    <location>
        <begin position="12"/>
        <end position="28"/>
    </location>
</feature>
<dbReference type="Gene3D" id="1.10.3720.10">
    <property type="entry name" value="MetI-like"/>
    <property type="match status" value="1"/>
</dbReference>
<comment type="subcellular location">
    <subcellularLocation>
        <location evidence="1 7">Cell membrane</location>
        <topology evidence="1 7">Multi-pass membrane protein</topology>
    </subcellularLocation>
</comment>
<dbReference type="PANTHER" id="PTHR30151:SF0">
    <property type="entry name" value="ABC TRANSPORTER PERMEASE PROTEIN MJ0413-RELATED"/>
    <property type="match status" value="1"/>
</dbReference>